<sequence>MARTLFASLRLINDEERIVMVLRINIEGATEEEVARGIAAAKAHLAFRGFDPAEAAASCVKRDRWSGNGFRGAEPTDREMQAADAWDEADRIAAAACCEGWRAAPFCSDLETDVPQEADASTGRAA</sequence>
<dbReference type="EMBL" id="JAZIBG010000039">
    <property type="protein sequence ID" value="MEF7616293.1"/>
    <property type="molecule type" value="Genomic_DNA"/>
</dbReference>
<dbReference type="RefSeq" id="WP_332291750.1">
    <property type="nucleotide sequence ID" value="NZ_JAZIBG010000039.1"/>
</dbReference>
<name>A0AAW9QJI6_9BURK</name>
<proteinExistence type="predicted"/>
<accession>A0AAW9QJI6</accession>
<gene>
    <name evidence="1" type="ORF">V4F39_20430</name>
</gene>
<evidence type="ECO:0000313" key="1">
    <source>
        <dbReference type="EMBL" id="MEF7616293.1"/>
    </source>
</evidence>
<organism evidence="1 2">
    <name type="scientific">Aquincola agrisoli</name>
    <dbReference type="NCBI Taxonomy" id="3119538"/>
    <lineage>
        <taxon>Bacteria</taxon>
        <taxon>Pseudomonadati</taxon>
        <taxon>Pseudomonadota</taxon>
        <taxon>Betaproteobacteria</taxon>
        <taxon>Burkholderiales</taxon>
        <taxon>Sphaerotilaceae</taxon>
        <taxon>Aquincola</taxon>
    </lineage>
</organism>
<dbReference type="Proteomes" id="UP001336250">
    <property type="component" value="Unassembled WGS sequence"/>
</dbReference>
<dbReference type="AlphaFoldDB" id="A0AAW9QJI6"/>
<evidence type="ECO:0000313" key="2">
    <source>
        <dbReference type="Proteomes" id="UP001336250"/>
    </source>
</evidence>
<comment type="caution">
    <text evidence="1">The sequence shown here is derived from an EMBL/GenBank/DDBJ whole genome shotgun (WGS) entry which is preliminary data.</text>
</comment>
<reference evidence="1 2" key="1">
    <citation type="submission" date="2024-02" db="EMBL/GenBank/DDBJ databases">
        <title>Genome sequence of Aquincola sp. MAHUQ-54.</title>
        <authorList>
            <person name="Huq M.A."/>
        </authorList>
    </citation>
    <scope>NUCLEOTIDE SEQUENCE [LARGE SCALE GENOMIC DNA]</scope>
    <source>
        <strain evidence="1 2">MAHUQ-54</strain>
    </source>
</reference>
<keyword evidence="2" id="KW-1185">Reference proteome</keyword>
<protein>
    <submittedName>
        <fullName evidence="1">Uncharacterized protein</fullName>
    </submittedName>
</protein>